<feature type="compositionally biased region" description="Basic residues" evidence="1">
    <location>
        <begin position="42"/>
        <end position="59"/>
    </location>
</feature>
<accession>A0ABR1R3Y3</accession>
<sequence length="135" mass="15300">MCTETTYTLRCEHVTTRIAYCPEATTSSSSSSKSSSSSSSSSRKHHHHNKTPKPCKRVTRTSVAYPPPPEFVGQQPVKCPLSPCPFEQRGGYWNCCWCGKEWNDQGRCRCIMIIDRQEYRCEHICCDTCEAAVEL</sequence>
<keyword evidence="3" id="KW-1185">Reference proteome</keyword>
<gene>
    <name evidence="2" type="ORF">PG991_014596</name>
</gene>
<evidence type="ECO:0000256" key="1">
    <source>
        <dbReference type="SAM" id="MobiDB-lite"/>
    </source>
</evidence>
<comment type="caution">
    <text evidence="2">The sequence shown here is derived from an EMBL/GenBank/DDBJ whole genome shotgun (WGS) entry which is preliminary data.</text>
</comment>
<evidence type="ECO:0000313" key="3">
    <source>
        <dbReference type="Proteomes" id="UP001396898"/>
    </source>
</evidence>
<proteinExistence type="predicted"/>
<feature type="compositionally biased region" description="Low complexity" evidence="1">
    <location>
        <begin position="27"/>
        <end position="41"/>
    </location>
</feature>
<reference evidence="2 3" key="1">
    <citation type="submission" date="2023-01" db="EMBL/GenBank/DDBJ databases">
        <title>Analysis of 21 Apiospora genomes using comparative genomics revels a genus with tremendous synthesis potential of carbohydrate active enzymes and secondary metabolites.</title>
        <authorList>
            <person name="Sorensen T."/>
        </authorList>
    </citation>
    <scope>NUCLEOTIDE SEQUENCE [LARGE SCALE GENOMIC DNA]</scope>
    <source>
        <strain evidence="2 3">CBS 20057</strain>
    </source>
</reference>
<dbReference type="EMBL" id="JAQQWI010000019">
    <property type="protein sequence ID" value="KAK7998921.1"/>
    <property type="molecule type" value="Genomic_DNA"/>
</dbReference>
<dbReference type="Proteomes" id="UP001396898">
    <property type="component" value="Unassembled WGS sequence"/>
</dbReference>
<protein>
    <submittedName>
        <fullName evidence="2">Uncharacterized protein</fullName>
    </submittedName>
</protein>
<feature type="region of interest" description="Disordered" evidence="1">
    <location>
        <begin position="25"/>
        <end position="61"/>
    </location>
</feature>
<name>A0ABR1R3Y3_9PEZI</name>
<organism evidence="2 3">
    <name type="scientific">Apiospora marii</name>
    <dbReference type="NCBI Taxonomy" id="335849"/>
    <lineage>
        <taxon>Eukaryota</taxon>
        <taxon>Fungi</taxon>
        <taxon>Dikarya</taxon>
        <taxon>Ascomycota</taxon>
        <taxon>Pezizomycotina</taxon>
        <taxon>Sordariomycetes</taxon>
        <taxon>Xylariomycetidae</taxon>
        <taxon>Amphisphaeriales</taxon>
        <taxon>Apiosporaceae</taxon>
        <taxon>Apiospora</taxon>
    </lineage>
</organism>
<evidence type="ECO:0000313" key="2">
    <source>
        <dbReference type="EMBL" id="KAK7998921.1"/>
    </source>
</evidence>